<name>A0A840HQC3_9SPHN</name>
<dbReference type="Proteomes" id="UP000575068">
    <property type="component" value="Unassembled WGS sequence"/>
</dbReference>
<organism evidence="1 2">
    <name type="scientific">Rhizorhapis suberifaciens</name>
    <name type="common">corky root of lettuce</name>
    <dbReference type="NCBI Taxonomy" id="13656"/>
    <lineage>
        <taxon>Bacteria</taxon>
        <taxon>Pseudomonadati</taxon>
        <taxon>Pseudomonadota</taxon>
        <taxon>Alphaproteobacteria</taxon>
        <taxon>Sphingomonadales</taxon>
        <taxon>Sphingomonadaceae</taxon>
        <taxon>Rhizorhapis</taxon>
    </lineage>
</organism>
<evidence type="ECO:0000313" key="2">
    <source>
        <dbReference type="Proteomes" id="UP000575068"/>
    </source>
</evidence>
<protein>
    <submittedName>
        <fullName evidence="1">Uncharacterized protein</fullName>
    </submittedName>
</protein>
<sequence>MSIILTEADLAALAHYPLSLQEAARALWSGREAVPIQHAEDLPSANTRTRPKAR</sequence>
<accession>A0A840HQC3</accession>
<comment type="caution">
    <text evidence="1">The sequence shown here is derived from an EMBL/GenBank/DDBJ whole genome shotgun (WGS) entry which is preliminary data.</text>
</comment>
<reference evidence="1 2" key="1">
    <citation type="submission" date="2020-08" db="EMBL/GenBank/DDBJ databases">
        <title>Genomic Encyclopedia of Type Strains, Phase IV (KMG-IV): sequencing the most valuable type-strain genomes for metagenomic binning, comparative biology and taxonomic classification.</title>
        <authorList>
            <person name="Goeker M."/>
        </authorList>
    </citation>
    <scope>NUCLEOTIDE SEQUENCE [LARGE SCALE GENOMIC DNA]</scope>
    <source>
        <strain evidence="1 2">DSM 7465</strain>
    </source>
</reference>
<dbReference type="AlphaFoldDB" id="A0A840HQC3"/>
<gene>
    <name evidence="1" type="ORF">HNQ99_000100</name>
</gene>
<dbReference type="EMBL" id="JACHOV010000001">
    <property type="protein sequence ID" value="MBB4639820.1"/>
    <property type="molecule type" value="Genomic_DNA"/>
</dbReference>
<evidence type="ECO:0000313" key="1">
    <source>
        <dbReference type="EMBL" id="MBB4639820.1"/>
    </source>
</evidence>
<keyword evidence="2" id="KW-1185">Reference proteome</keyword>
<proteinExistence type="predicted"/>
<dbReference type="RefSeq" id="WP_184473688.1">
    <property type="nucleotide sequence ID" value="NZ_JACHOV010000001.1"/>
</dbReference>